<dbReference type="Proteomes" id="UP000059574">
    <property type="component" value="Chromosome"/>
</dbReference>
<gene>
    <name evidence="2" type="ORF">AS189_09650</name>
</gene>
<protein>
    <recommendedName>
        <fullName evidence="1">SHOCT domain-containing protein</fullName>
    </recommendedName>
</protein>
<evidence type="ECO:0000313" key="3">
    <source>
        <dbReference type="Proteomes" id="UP000059574"/>
    </source>
</evidence>
<feature type="domain" description="SHOCT" evidence="1">
    <location>
        <begin position="183"/>
        <end position="210"/>
    </location>
</feature>
<sequence length="213" mass="22654">MGNYGRVIGGHYLNATVSPAPIGSELVVQSGLKWRKLNEKHVSAWEEIVAESKSGTVSAVGQAVAGAVLPRFMSKAASAAVGATLDTTMRPPHTVRIDWADGKQSLVKLPDKLYTHLALMLKSRQIAPVESTPQEIDASPALVAPIGLGEQALTHLSGFFKDRLPVPATALESAQAIQPDVAEQITKLAALRDAGILSEDEFSDKKSELLARL</sequence>
<dbReference type="RefSeq" id="WP_062288062.1">
    <property type="nucleotide sequence ID" value="NZ_CP013200.1"/>
</dbReference>
<name>A0A0S2LYR7_9MICC</name>
<evidence type="ECO:0000259" key="1">
    <source>
        <dbReference type="Pfam" id="PF09851"/>
    </source>
</evidence>
<organism evidence="2 3">
    <name type="scientific">Arthrobacter alpinus</name>
    <dbReference type="NCBI Taxonomy" id="656366"/>
    <lineage>
        <taxon>Bacteria</taxon>
        <taxon>Bacillati</taxon>
        <taxon>Actinomycetota</taxon>
        <taxon>Actinomycetes</taxon>
        <taxon>Micrococcales</taxon>
        <taxon>Micrococcaceae</taxon>
        <taxon>Arthrobacter</taxon>
    </lineage>
</organism>
<dbReference type="Pfam" id="PF09851">
    <property type="entry name" value="SHOCT"/>
    <property type="match status" value="1"/>
</dbReference>
<reference evidence="3" key="1">
    <citation type="submission" date="2015-11" db="EMBL/GenBank/DDBJ databases">
        <authorList>
            <person name="Kumar R."/>
            <person name="Singh D."/>
            <person name="Swarnkar M.K."/>
            <person name="Singh A.K."/>
            <person name="Kumar S."/>
        </authorList>
    </citation>
    <scope>NUCLEOTIDE SEQUENCE [LARGE SCALE GENOMIC DNA]</scope>
    <source>
        <strain evidence="3">ERGS4:06</strain>
    </source>
</reference>
<proteinExistence type="predicted"/>
<dbReference type="OrthoDB" id="5996503at2"/>
<accession>A0A0S2LYR7</accession>
<dbReference type="EMBL" id="CP013200">
    <property type="protein sequence ID" value="ALO66713.1"/>
    <property type="molecule type" value="Genomic_DNA"/>
</dbReference>
<dbReference type="InterPro" id="IPR018649">
    <property type="entry name" value="SHOCT"/>
</dbReference>
<dbReference type="AlphaFoldDB" id="A0A0S2LYR7"/>
<evidence type="ECO:0000313" key="2">
    <source>
        <dbReference type="EMBL" id="ALO66713.1"/>
    </source>
</evidence>
<reference evidence="2 3" key="2">
    <citation type="journal article" date="2016" name="J. Biotechnol.">
        <title>Complete genome sequence of Arthrobacter alpinus ERGS4:06, a yellow pigmented bacterium tolerant to cold and radiations isolated from Sikkim Himalaya.</title>
        <authorList>
            <person name="Kumar R."/>
            <person name="Singh D."/>
            <person name="Swarnkar M.K."/>
            <person name="Singh A.K."/>
            <person name="Kumar S."/>
        </authorList>
    </citation>
    <scope>NUCLEOTIDE SEQUENCE [LARGE SCALE GENOMIC DNA]</scope>
    <source>
        <strain evidence="2 3">ERGS4:06</strain>
    </source>
</reference>